<dbReference type="Proteomes" id="UP000675968">
    <property type="component" value="Unassembled WGS sequence"/>
</dbReference>
<organism evidence="2 3">
    <name type="scientific">Candidatus Iainarchaeum sp</name>
    <dbReference type="NCBI Taxonomy" id="3101447"/>
    <lineage>
        <taxon>Archaea</taxon>
        <taxon>Candidatus Iainarchaeota</taxon>
        <taxon>Candidatus Iainarchaeia</taxon>
        <taxon>Candidatus Iainarchaeales</taxon>
        <taxon>Candidatus Iainarchaeaceae</taxon>
        <taxon>Candidatus Iainarchaeum</taxon>
    </lineage>
</organism>
<sequence length="123" mass="14232">MKEKNALINSLEMTLELHKAGFSMPEIAYKRKLAFSTIENHIRILLGQKRTRIEELLSPTKIELIKKAVNENPNKGLTEIKNIAARFFVCRNKMGLDVHWKIPEKTSGSAHRQSNQYLCREQL</sequence>
<reference evidence="2" key="1">
    <citation type="submission" date="2021-03" db="EMBL/GenBank/DDBJ databases">
        <authorList>
            <person name="Jaffe A."/>
        </authorList>
    </citation>
    <scope>NUCLEOTIDE SEQUENCE</scope>
    <source>
        <strain evidence="2">RIFCSPLOWO2_01_FULL_AR10_48_17</strain>
    </source>
</reference>
<dbReference type="EMBL" id="JAGVWC010000009">
    <property type="protein sequence ID" value="MBS3061416.1"/>
    <property type="molecule type" value="Genomic_DNA"/>
</dbReference>
<dbReference type="AlphaFoldDB" id="A0A8T4LEV0"/>
<evidence type="ECO:0000313" key="3">
    <source>
        <dbReference type="Proteomes" id="UP000675968"/>
    </source>
</evidence>
<evidence type="ECO:0000313" key="2">
    <source>
        <dbReference type="EMBL" id="MBS3061416.1"/>
    </source>
</evidence>
<reference evidence="2" key="2">
    <citation type="submission" date="2021-05" db="EMBL/GenBank/DDBJ databases">
        <title>Protein family content uncovers lineage relationships and bacterial pathway maintenance mechanisms in DPANN archaea.</title>
        <authorList>
            <person name="Castelle C.J."/>
            <person name="Meheust R."/>
            <person name="Jaffe A.L."/>
            <person name="Seitz K."/>
            <person name="Gong X."/>
            <person name="Baker B.J."/>
            <person name="Banfield J.F."/>
        </authorList>
    </citation>
    <scope>NUCLEOTIDE SEQUENCE</scope>
    <source>
        <strain evidence="2">RIFCSPLOWO2_01_FULL_AR10_48_17</strain>
    </source>
</reference>
<protein>
    <submittedName>
        <fullName evidence="2">Helix-turn-helix domain-containing protein</fullName>
    </submittedName>
</protein>
<name>A0A8T4LEV0_9ARCH</name>
<gene>
    <name evidence="2" type="ORF">J4215_02425</name>
</gene>
<dbReference type="InterPro" id="IPR029491">
    <property type="entry name" value="Helicase_HTH"/>
</dbReference>
<accession>A0A8T4LEV0</accession>
<dbReference type="Pfam" id="PF14493">
    <property type="entry name" value="HTH_40"/>
    <property type="match status" value="1"/>
</dbReference>
<proteinExistence type="predicted"/>
<evidence type="ECO:0000259" key="1">
    <source>
        <dbReference type="Pfam" id="PF14493"/>
    </source>
</evidence>
<feature type="domain" description="Helicase Helix-turn-helix" evidence="1">
    <location>
        <begin position="11"/>
        <end position="82"/>
    </location>
</feature>
<comment type="caution">
    <text evidence="2">The sequence shown here is derived from an EMBL/GenBank/DDBJ whole genome shotgun (WGS) entry which is preliminary data.</text>
</comment>